<sequence length="127" mass="15261">MTHKTWLTRSLDDMPRKEDEKKELVRFWNEFYTYLLLNTNKSEQQGKTNSVKYKDTVFDILENAKDRLPLSDEELSEIQKQIEDITLLFDEKSIFRSASDIIKILIRENEESAKDYLKRRPIEKDDL</sequence>
<name>A0A117NIU8_PICGL</name>
<dbReference type="AlphaFoldDB" id="A0A117NIU8"/>
<geneLocation type="mitochondrion" evidence="1"/>
<dbReference type="EMBL" id="LKAM01000001">
    <property type="protein sequence ID" value="KUM50495.1"/>
    <property type="molecule type" value="Genomic_DNA"/>
</dbReference>
<protein>
    <submittedName>
        <fullName evidence="1">RNA polymerase</fullName>
    </submittedName>
</protein>
<gene>
    <name evidence="1" type="primary">rpo</name>
    <name evidence="1" type="ORF">ABT39_MTgene338</name>
</gene>
<evidence type="ECO:0000313" key="1">
    <source>
        <dbReference type="EMBL" id="KUM50495.1"/>
    </source>
</evidence>
<keyword evidence="1" id="KW-0496">Mitochondrion</keyword>
<organism evidence="1">
    <name type="scientific">Picea glauca</name>
    <name type="common">White spruce</name>
    <name type="synonym">Pinus glauca</name>
    <dbReference type="NCBI Taxonomy" id="3330"/>
    <lineage>
        <taxon>Eukaryota</taxon>
        <taxon>Viridiplantae</taxon>
        <taxon>Streptophyta</taxon>
        <taxon>Embryophyta</taxon>
        <taxon>Tracheophyta</taxon>
        <taxon>Spermatophyta</taxon>
        <taxon>Pinopsida</taxon>
        <taxon>Pinidae</taxon>
        <taxon>Conifers I</taxon>
        <taxon>Pinales</taxon>
        <taxon>Pinaceae</taxon>
        <taxon>Picea</taxon>
    </lineage>
</organism>
<proteinExistence type="predicted"/>
<accession>A0A117NIU8</accession>
<reference evidence="1" key="1">
    <citation type="journal article" date="2015" name="Genome Biol. Evol.">
        <title>Organellar Genomes of White Spruce (Picea glauca): Assembly and Annotation.</title>
        <authorList>
            <person name="Jackman S.D."/>
            <person name="Warren R.L."/>
            <person name="Gibb E.A."/>
            <person name="Vandervalk B.P."/>
            <person name="Mohamadi H."/>
            <person name="Chu J."/>
            <person name="Raymond A."/>
            <person name="Pleasance S."/>
            <person name="Coope R."/>
            <person name="Wildung M.R."/>
            <person name="Ritland C.E."/>
            <person name="Bousquet J."/>
            <person name="Jones S.J."/>
            <person name="Bohlmann J."/>
            <person name="Birol I."/>
        </authorList>
    </citation>
    <scope>NUCLEOTIDE SEQUENCE [LARGE SCALE GENOMIC DNA]</scope>
    <source>
        <tissue evidence="1">Flushing bud</tissue>
    </source>
</reference>
<comment type="caution">
    <text evidence="1">The sequence shown here is derived from an EMBL/GenBank/DDBJ whole genome shotgun (WGS) entry which is preliminary data.</text>
</comment>